<dbReference type="GO" id="GO:0004252">
    <property type="term" value="F:serine-type endopeptidase activity"/>
    <property type="evidence" value="ECO:0007669"/>
    <property type="project" value="InterPro"/>
</dbReference>
<keyword evidence="8" id="KW-1015">Disulfide bond</keyword>
<dbReference type="Gene3D" id="3.30.1380.10">
    <property type="match status" value="1"/>
</dbReference>
<dbReference type="RefSeq" id="WP_184146258.1">
    <property type="nucleotide sequence ID" value="NZ_JACHFM010000001.1"/>
</dbReference>
<feature type="disulfide bond" evidence="8">
    <location>
        <begin position="50"/>
        <end position="278"/>
    </location>
</feature>
<dbReference type="GO" id="GO:0008237">
    <property type="term" value="F:metallopeptidase activity"/>
    <property type="evidence" value="ECO:0007669"/>
    <property type="project" value="UniProtKB-KW"/>
</dbReference>
<keyword evidence="2" id="KW-0479">Metal-binding</keyword>
<accession>A0A840SEP6</accession>
<evidence type="ECO:0000256" key="3">
    <source>
        <dbReference type="ARBA" id="ARBA00022729"/>
    </source>
</evidence>
<dbReference type="GO" id="GO:0046872">
    <property type="term" value="F:metal ion binding"/>
    <property type="evidence" value="ECO:0007669"/>
    <property type="project" value="UniProtKB-KW"/>
</dbReference>
<feature type="compositionally biased region" description="Low complexity" evidence="9">
    <location>
        <begin position="269"/>
        <end position="278"/>
    </location>
</feature>
<keyword evidence="3 10" id="KW-0732">Signal</keyword>
<dbReference type="SUPFAM" id="SSF55166">
    <property type="entry name" value="Hedgehog/DD-peptidase"/>
    <property type="match status" value="1"/>
</dbReference>
<dbReference type="Pfam" id="PF03411">
    <property type="entry name" value="Peptidase_M74"/>
    <property type="match status" value="1"/>
</dbReference>
<dbReference type="GO" id="GO:0030288">
    <property type="term" value="C:outer membrane-bounded periplasmic space"/>
    <property type="evidence" value="ECO:0007669"/>
    <property type="project" value="InterPro"/>
</dbReference>
<organism evidence="11 12">
    <name type="scientific">Amaricoccus macauensis</name>
    <dbReference type="NCBI Taxonomy" id="57001"/>
    <lineage>
        <taxon>Bacteria</taxon>
        <taxon>Pseudomonadati</taxon>
        <taxon>Pseudomonadota</taxon>
        <taxon>Alphaproteobacteria</taxon>
        <taxon>Rhodobacterales</taxon>
        <taxon>Paracoccaceae</taxon>
        <taxon>Amaricoccus</taxon>
    </lineage>
</organism>
<proteinExistence type="predicted"/>
<keyword evidence="12" id="KW-1185">Reference proteome</keyword>
<keyword evidence="5 11" id="KW-0378">Hydrolase</keyword>
<reference evidence="11 12" key="1">
    <citation type="submission" date="2020-08" db="EMBL/GenBank/DDBJ databases">
        <title>Genomic Encyclopedia of Type Strains, Phase IV (KMG-IV): sequencing the most valuable type-strain genomes for metagenomic binning, comparative biology and taxonomic classification.</title>
        <authorList>
            <person name="Goeker M."/>
        </authorList>
    </citation>
    <scope>NUCLEOTIDE SEQUENCE [LARGE SCALE GENOMIC DNA]</scope>
    <source>
        <strain evidence="11 12">DSM 101730</strain>
    </source>
</reference>
<feature type="disulfide bond" evidence="8">
    <location>
        <begin position="193"/>
        <end position="242"/>
    </location>
</feature>
<keyword evidence="7" id="KW-0482">Metalloprotease</keyword>
<evidence type="ECO:0000256" key="4">
    <source>
        <dbReference type="ARBA" id="ARBA00022764"/>
    </source>
</evidence>
<evidence type="ECO:0000256" key="1">
    <source>
        <dbReference type="ARBA" id="ARBA00022670"/>
    </source>
</evidence>
<evidence type="ECO:0000256" key="10">
    <source>
        <dbReference type="SAM" id="SignalP"/>
    </source>
</evidence>
<evidence type="ECO:0000256" key="5">
    <source>
        <dbReference type="ARBA" id="ARBA00022801"/>
    </source>
</evidence>
<feature type="compositionally biased region" description="Pro residues" evidence="9">
    <location>
        <begin position="255"/>
        <end position="268"/>
    </location>
</feature>
<feature type="signal peptide" evidence="10">
    <location>
        <begin position="1"/>
        <end position="21"/>
    </location>
</feature>
<comment type="caution">
    <text evidence="11">The sequence shown here is derived from an EMBL/GenBank/DDBJ whole genome shotgun (WGS) entry which is preliminary data.</text>
</comment>
<dbReference type="EC" id="3.4.24.-" evidence="11"/>
<evidence type="ECO:0000313" key="11">
    <source>
        <dbReference type="EMBL" id="MBB5220287.1"/>
    </source>
</evidence>
<feature type="region of interest" description="Disordered" evidence="9">
    <location>
        <begin position="254"/>
        <end position="278"/>
    </location>
</feature>
<dbReference type="EMBL" id="JACHFM010000001">
    <property type="protein sequence ID" value="MBB5220287.1"/>
    <property type="molecule type" value="Genomic_DNA"/>
</dbReference>
<evidence type="ECO:0000313" key="12">
    <source>
        <dbReference type="Proteomes" id="UP000549457"/>
    </source>
</evidence>
<keyword evidence="6" id="KW-0862">Zinc</keyword>
<keyword evidence="4" id="KW-0574">Periplasm</keyword>
<dbReference type="AlphaFoldDB" id="A0A840SEP6"/>
<evidence type="ECO:0000256" key="6">
    <source>
        <dbReference type="ARBA" id="ARBA00022833"/>
    </source>
</evidence>
<evidence type="ECO:0000256" key="7">
    <source>
        <dbReference type="ARBA" id="ARBA00023049"/>
    </source>
</evidence>
<dbReference type="PIRSF" id="PIRSF018455">
    <property type="entry name" value="MepA"/>
    <property type="match status" value="1"/>
</dbReference>
<protein>
    <submittedName>
        <fullName evidence="11">Penicillin-insensitive murein endopeptidase</fullName>
        <ecNumber evidence="11">3.4.24.-</ecNumber>
    </submittedName>
</protein>
<evidence type="ECO:0000256" key="9">
    <source>
        <dbReference type="SAM" id="MobiDB-lite"/>
    </source>
</evidence>
<name>A0A840SEP6_9RHOB</name>
<evidence type="ECO:0000256" key="2">
    <source>
        <dbReference type="ARBA" id="ARBA00022723"/>
    </source>
</evidence>
<evidence type="ECO:0000256" key="8">
    <source>
        <dbReference type="PIRSR" id="PIRSR018455-2"/>
    </source>
</evidence>
<dbReference type="NCBIfam" id="NF006947">
    <property type="entry name" value="PRK09429.1"/>
    <property type="match status" value="1"/>
</dbReference>
<gene>
    <name evidence="11" type="ORF">HNP73_000208</name>
</gene>
<dbReference type="InterPro" id="IPR005073">
    <property type="entry name" value="Peptidase_M74"/>
</dbReference>
<sequence>MISRLMAACLALALLTMPAGAVETARELFAQPDLPSALPTYSIGAPGQGCLAGGVPLAESGPTWQAMRLSRNHQWGHPVMIDFIKDLSRFAARQPGWAGLYVGDIAQPRGGPVKGHASHQTGLDADIWYLRPTRLDLTARERERLSANNVKARDERNVNAEWTPQNAAILEAAARDPRVNRIFVTAPVKLAMCAEASRRDRAWLGKIRPWWGHDDHFHVRLNCPRGAAGCVPQAAVPAGDGCKDAIWWVTEALEPPDPNAPKTQPKPPLTLTDLPPQCTQVLRAR</sequence>
<dbReference type="Proteomes" id="UP000549457">
    <property type="component" value="Unassembled WGS sequence"/>
</dbReference>
<feature type="chain" id="PRO_5032733502" evidence="10">
    <location>
        <begin position="22"/>
        <end position="285"/>
    </location>
</feature>
<feature type="disulfide bond" evidence="8">
    <location>
        <begin position="223"/>
        <end position="230"/>
    </location>
</feature>
<dbReference type="InterPro" id="IPR009045">
    <property type="entry name" value="Zn_M74/Hedgehog-like"/>
</dbReference>
<dbReference type="GO" id="GO:0006508">
    <property type="term" value="P:proteolysis"/>
    <property type="evidence" value="ECO:0007669"/>
    <property type="project" value="UniProtKB-KW"/>
</dbReference>
<keyword evidence="1" id="KW-0645">Protease</keyword>